<dbReference type="EMBL" id="LR796651">
    <property type="protein sequence ID" value="CAB4158046.1"/>
    <property type="molecule type" value="Genomic_DNA"/>
</dbReference>
<protein>
    <submittedName>
        <fullName evidence="2">Uncharacterized protein</fullName>
    </submittedName>
</protein>
<evidence type="ECO:0000256" key="1">
    <source>
        <dbReference type="SAM" id="Phobius"/>
    </source>
</evidence>
<organism evidence="2">
    <name type="scientific">uncultured Caudovirales phage</name>
    <dbReference type="NCBI Taxonomy" id="2100421"/>
    <lineage>
        <taxon>Viruses</taxon>
        <taxon>Duplodnaviria</taxon>
        <taxon>Heunggongvirae</taxon>
        <taxon>Uroviricota</taxon>
        <taxon>Caudoviricetes</taxon>
        <taxon>Peduoviridae</taxon>
        <taxon>Maltschvirus</taxon>
        <taxon>Maltschvirus maltsch</taxon>
    </lineage>
</organism>
<gene>
    <name evidence="2" type="ORF">UFOVP694_114</name>
</gene>
<proteinExistence type="predicted"/>
<sequence length="43" mass="4986">MLLHILWGMLFGYLIANFNFALMLVNKGYRSVGEIPDKELNNE</sequence>
<name>A0A6J5NJY8_9CAUD</name>
<accession>A0A6J5NJY8</accession>
<keyword evidence="1" id="KW-0812">Transmembrane</keyword>
<feature type="transmembrane region" description="Helical" evidence="1">
    <location>
        <begin position="6"/>
        <end position="25"/>
    </location>
</feature>
<evidence type="ECO:0000313" key="2">
    <source>
        <dbReference type="EMBL" id="CAB4158046.1"/>
    </source>
</evidence>
<keyword evidence="1" id="KW-1133">Transmembrane helix</keyword>
<keyword evidence="1" id="KW-0472">Membrane</keyword>
<reference evidence="2" key="1">
    <citation type="submission" date="2020-04" db="EMBL/GenBank/DDBJ databases">
        <authorList>
            <person name="Chiriac C."/>
            <person name="Salcher M."/>
            <person name="Ghai R."/>
            <person name="Kavagutti S V."/>
        </authorList>
    </citation>
    <scope>NUCLEOTIDE SEQUENCE</scope>
</reference>